<dbReference type="RefSeq" id="WP_125174141.1">
    <property type="nucleotide sequence ID" value="NZ_JBHYBM010000170.1"/>
</dbReference>
<reference evidence="2 3" key="1">
    <citation type="submission" date="2018-01" db="EMBL/GenBank/DDBJ databases">
        <title>Twenty Corynebacterium bovis Genomes.</title>
        <authorList>
            <person name="Gulvik C.A."/>
        </authorList>
    </citation>
    <scope>NUCLEOTIDE SEQUENCE [LARGE SCALE GENOMIC DNA]</scope>
    <source>
        <strain evidence="2 3">16-2004</strain>
    </source>
</reference>
<gene>
    <name evidence="2" type="ORF">CXF42_04460</name>
</gene>
<keyword evidence="3" id="KW-1185">Reference proteome</keyword>
<keyword evidence="1" id="KW-1133">Transmembrane helix</keyword>
<dbReference type="InterPro" id="IPR024341">
    <property type="entry name" value="DUF2631"/>
</dbReference>
<feature type="transmembrane region" description="Helical" evidence="1">
    <location>
        <begin position="60"/>
        <end position="78"/>
    </location>
</feature>
<feature type="transmembrane region" description="Helical" evidence="1">
    <location>
        <begin position="34"/>
        <end position="54"/>
    </location>
</feature>
<name>A0A3R8QR39_9CORY</name>
<keyword evidence="1" id="KW-0472">Membrane</keyword>
<evidence type="ECO:0000313" key="2">
    <source>
        <dbReference type="EMBL" id="RRQ04370.1"/>
    </source>
</evidence>
<accession>A0A3R8QR39</accession>
<dbReference type="Proteomes" id="UP000278422">
    <property type="component" value="Unassembled WGS sequence"/>
</dbReference>
<proteinExistence type="predicted"/>
<organism evidence="2 3">
    <name type="scientific">Corynebacterium bovis</name>
    <dbReference type="NCBI Taxonomy" id="36808"/>
    <lineage>
        <taxon>Bacteria</taxon>
        <taxon>Bacillati</taxon>
        <taxon>Actinomycetota</taxon>
        <taxon>Actinomycetes</taxon>
        <taxon>Mycobacteriales</taxon>
        <taxon>Corynebacteriaceae</taxon>
        <taxon>Corynebacterium</taxon>
    </lineage>
</organism>
<comment type="caution">
    <text evidence="2">The sequence shown here is derived from an EMBL/GenBank/DDBJ whole genome shotgun (WGS) entry which is preliminary data.</text>
</comment>
<dbReference type="EMBL" id="PQNQ01000009">
    <property type="protein sequence ID" value="RRQ04370.1"/>
    <property type="molecule type" value="Genomic_DNA"/>
</dbReference>
<protein>
    <submittedName>
        <fullName evidence="2">DUF2631 domain-containing protein</fullName>
    </submittedName>
</protein>
<sequence length="152" mass="16410">MASHEPKAEVFNGVSTADEPSAAWGWHGLGRRGIATAGVISGLFLLGMLIGNHKGHVEDIWLVALAVLVFLGTFLFVVRPKLTQRTTVQAHNKPVGHIEPDWAADQKNLTGAYADLTAEELVAMNIDPEAVGRPALTEAEARQLAERSFSHH</sequence>
<dbReference type="Pfam" id="PF10939">
    <property type="entry name" value="DUF2631"/>
    <property type="match status" value="1"/>
</dbReference>
<evidence type="ECO:0000256" key="1">
    <source>
        <dbReference type="SAM" id="Phobius"/>
    </source>
</evidence>
<dbReference type="AlphaFoldDB" id="A0A3R8QR39"/>
<evidence type="ECO:0000313" key="3">
    <source>
        <dbReference type="Proteomes" id="UP000278422"/>
    </source>
</evidence>
<keyword evidence="1" id="KW-0812">Transmembrane</keyword>